<evidence type="ECO:0000313" key="2">
    <source>
        <dbReference type="EMBL" id="QDL12614.1"/>
    </source>
</evidence>
<feature type="transmembrane region" description="Helical" evidence="1">
    <location>
        <begin position="364"/>
        <end position="382"/>
    </location>
</feature>
<gene>
    <name evidence="2" type="ORF">DP114_33185</name>
</gene>
<dbReference type="InterPro" id="IPR001036">
    <property type="entry name" value="Acrflvin-R"/>
</dbReference>
<proteinExistence type="predicted"/>
<evidence type="ECO:0000313" key="3">
    <source>
        <dbReference type="Proteomes" id="UP000503129"/>
    </source>
</evidence>
<dbReference type="GO" id="GO:0005886">
    <property type="term" value="C:plasma membrane"/>
    <property type="evidence" value="ECO:0007669"/>
    <property type="project" value="TreeGrafter"/>
</dbReference>
<dbReference type="SUPFAM" id="SSF82714">
    <property type="entry name" value="Multidrug efflux transporter AcrB TolC docking domain, DN and DC subdomains"/>
    <property type="match status" value="2"/>
</dbReference>
<keyword evidence="1" id="KW-1133">Transmembrane helix</keyword>
<feature type="transmembrane region" description="Helical" evidence="1">
    <location>
        <begin position="15"/>
        <end position="35"/>
    </location>
</feature>
<feature type="transmembrane region" description="Helical" evidence="1">
    <location>
        <begin position="1010"/>
        <end position="1032"/>
    </location>
</feature>
<feature type="transmembrane region" description="Helical" evidence="1">
    <location>
        <begin position="934"/>
        <end position="958"/>
    </location>
</feature>
<dbReference type="Gene3D" id="3.30.2090.10">
    <property type="entry name" value="Multidrug efflux transporter AcrB TolC docking domain, DN and DC subdomains"/>
    <property type="match status" value="2"/>
</dbReference>
<keyword evidence="1" id="KW-0472">Membrane</keyword>
<protein>
    <submittedName>
        <fullName evidence="2">AcrB/AcrD/AcrF family protein</fullName>
    </submittedName>
</protein>
<keyword evidence="3" id="KW-1185">Reference proteome</keyword>
<dbReference type="Gene3D" id="1.20.1640.10">
    <property type="entry name" value="Multidrug efflux transporter AcrB transmembrane domain"/>
    <property type="match status" value="2"/>
</dbReference>
<reference evidence="2 3" key="1">
    <citation type="submission" date="2018-06" db="EMBL/GenBank/DDBJ databases">
        <title>Comparative genomics of Brasilonema spp. strains.</title>
        <authorList>
            <person name="Alvarenga D.O."/>
            <person name="Fiore M.F."/>
            <person name="Varani A.M."/>
        </authorList>
    </citation>
    <scope>NUCLEOTIDE SEQUENCE [LARGE SCALE GENOMIC DNA]</scope>
    <source>
        <strain evidence="2 3">CENA114</strain>
        <plasmid evidence="3">pboct1</plasmid>
    </source>
</reference>
<dbReference type="KEGG" id="bsen:DP114_33185"/>
<dbReference type="SUPFAM" id="SSF82693">
    <property type="entry name" value="Multidrug efflux transporter AcrB pore domain, PN1, PN2, PC1 and PC2 subdomains"/>
    <property type="match status" value="3"/>
</dbReference>
<dbReference type="PANTHER" id="PTHR32063">
    <property type="match status" value="1"/>
</dbReference>
<keyword evidence="2" id="KW-0614">Plasmid</keyword>
<accession>A0A856MQM8</accession>
<dbReference type="PRINTS" id="PR00702">
    <property type="entry name" value="ACRIFLAVINRP"/>
</dbReference>
<feature type="transmembrane region" description="Helical" evidence="1">
    <location>
        <begin position="907"/>
        <end position="928"/>
    </location>
</feature>
<dbReference type="EMBL" id="CP030119">
    <property type="protein sequence ID" value="QDL12614.1"/>
    <property type="molecule type" value="Genomic_DNA"/>
</dbReference>
<dbReference type="AlphaFoldDB" id="A0A856MQM8"/>
<dbReference type="Pfam" id="PF00873">
    <property type="entry name" value="ACR_tran"/>
    <property type="match status" value="1"/>
</dbReference>
<dbReference type="SUPFAM" id="SSF82866">
    <property type="entry name" value="Multidrug efflux transporter AcrB transmembrane domain"/>
    <property type="match status" value="2"/>
</dbReference>
<feature type="transmembrane region" description="Helical" evidence="1">
    <location>
        <begin position="979"/>
        <end position="998"/>
    </location>
</feature>
<feature type="transmembrane region" description="Helical" evidence="1">
    <location>
        <begin position="394"/>
        <end position="414"/>
    </location>
</feature>
<sequence>MKIGSIVRWSIRNPVILLALYVGILALAVLALFQLPVRMMPYLQSPLVAIVTMASGSSPQEVETYISKPIEQRMTVLDGVRFVRSSSQQDMSLVTVQFAWGQDMQRSLAAVQSVMKSAEGDIPLDGFNTRSYWVLSIDPLNRPVLTLALRGEGWDSVRLRDFADNTLVDRLKQVPDVQAVSIFGGYRRQLQIIVDREKLAAYGLSILQVRDAIDRNNISKGAGVLTKGDHEILVRSDERALGAQTVLDYPIFNQGDRIVYVRDVATVKDTYEERRSGYRYNGSAALGINIIQKPDASSPQVIERVRAELKRIQTQYSGIEFKEAYDNSHLVEIIKEGTIAELLISVALAGLVILIFLEDFRATAMVLISIPTSLAMSILPFVPMGMSLNSSTLIGVLLAIGRLVDDSIVVIEAVERKLKQGRKPFHAAIEGTQEVFLAITAATAVMVAALAPMTFAGGLTGIMFVGIVWPIIYALLASLIVSLTLTPLMAAYFLKLHNEHEEHKPILLKRLLTPFRKGFGWLERSYASLLDLALKNRGMVLAVAIAFIYLGYSLYPFVGQEMMPLADSGQFMATVEAEPGTSFAKTDVIAQKFEQILSQQREVEKISSEVGFELTSNSTYFSGYSMGGVNSASMIVTLKDRGERTRDIWQVIDAVEAIARRTIPGIRRIAMQPMGVDVMATSAAPVQLAVYGEDLDILHRLADQVLHIAEKTSGLKMAHTSSTMSQPEYQLKVDRRRAMELGLSVAEVTEQARYALQGGYTQQYYNLPNRRLNSILVRYDQKDRGNAQDLAATYLTTKDGKQVPLDSVVTLERRNGASLIEHVNGHRVVYINGFYRKHSPASMDLSMSVAMQAGAELNFPPGYGLDSMGDMTDMMIEFARLLRGLVLSLVLIYLILVVQFGSFIQPLNMMLSIPLELAGVFGALLLAGQTFSTVSILGIIILSGIDVAGAILLIDLILTKRRQKIPRDIAIREAGPIRLKPILMTVIITLVVIIRLAFFPDTGMDAYSPIATVILGGLSISTLLTLIVIPVMHSVVDDGTQLFARVWKKPRRFQSR</sequence>
<dbReference type="Gene3D" id="3.30.70.1440">
    <property type="entry name" value="Multidrug efflux transporter AcrB pore domain"/>
    <property type="match status" value="1"/>
</dbReference>
<organism evidence="2 3">
    <name type="scientific">Brasilonema sennae CENA114</name>
    <dbReference type="NCBI Taxonomy" id="415709"/>
    <lineage>
        <taxon>Bacteria</taxon>
        <taxon>Bacillati</taxon>
        <taxon>Cyanobacteriota</taxon>
        <taxon>Cyanophyceae</taxon>
        <taxon>Nostocales</taxon>
        <taxon>Scytonemataceae</taxon>
        <taxon>Brasilonema</taxon>
        <taxon>Bromeliae group (in: Brasilonema)</taxon>
    </lineage>
</organism>
<feature type="transmembrane region" description="Helical" evidence="1">
    <location>
        <begin position="881"/>
        <end position="900"/>
    </location>
</feature>
<dbReference type="PANTHER" id="PTHR32063:SF0">
    <property type="entry name" value="SWARMING MOTILITY PROTEIN SWRC"/>
    <property type="match status" value="1"/>
</dbReference>
<feature type="transmembrane region" description="Helical" evidence="1">
    <location>
        <begin position="538"/>
        <end position="558"/>
    </location>
</feature>
<feature type="transmembrane region" description="Helical" evidence="1">
    <location>
        <begin position="471"/>
        <end position="494"/>
    </location>
</feature>
<dbReference type="Gene3D" id="3.30.70.1320">
    <property type="entry name" value="Multidrug efflux transporter AcrB pore domain like"/>
    <property type="match status" value="1"/>
</dbReference>
<keyword evidence="1" id="KW-0812">Transmembrane</keyword>
<geneLocation type="plasmid" evidence="3">
    <name>pboct1</name>
</geneLocation>
<dbReference type="GO" id="GO:0042910">
    <property type="term" value="F:xenobiotic transmembrane transporter activity"/>
    <property type="evidence" value="ECO:0007669"/>
    <property type="project" value="TreeGrafter"/>
</dbReference>
<dbReference type="RefSeq" id="WP_169263267.1">
    <property type="nucleotide sequence ID" value="NZ_CAWOXK010000002.1"/>
</dbReference>
<dbReference type="Proteomes" id="UP000503129">
    <property type="component" value="Plasmid pBOCT1"/>
</dbReference>
<feature type="transmembrane region" description="Helical" evidence="1">
    <location>
        <begin position="435"/>
        <end position="465"/>
    </location>
</feature>
<dbReference type="InterPro" id="IPR027463">
    <property type="entry name" value="AcrB_DN_DC_subdom"/>
</dbReference>
<dbReference type="Gene3D" id="3.30.70.1430">
    <property type="entry name" value="Multidrug efflux transporter AcrB pore domain"/>
    <property type="match status" value="2"/>
</dbReference>
<feature type="transmembrane region" description="Helical" evidence="1">
    <location>
        <begin position="339"/>
        <end position="357"/>
    </location>
</feature>
<evidence type="ECO:0000256" key="1">
    <source>
        <dbReference type="SAM" id="Phobius"/>
    </source>
</evidence>
<name>A0A856MQM8_9CYAN</name>